<proteinExistence type="predicted"/>
<protein>
    <submittedName>
        <fullName evidence="1">Uncharacterized protein</fullName>
    </submittedName>
</protein>
<comment type="caution">
    <text evidence="1">The sequence shown here is derived from an EMBL/GenBank/DDBJ whole genome shotgun (WGS) entry which is preliminary data.</text>
</comment>
<name>A0AA88RRJ3_9ASTE</name>
<evidence type="ECO:0000313" key="1">
    <source>
        <dbReference type="EMBL" id="KAK2990654.1"/>
    </source>
</evidence>
<accession>A0AA88RRJ3</accession>
<dbReference type="AlphaFoldDB" id="A0AA88RRJ3"/>
<reference evidence="1" key="1">
    <citation type="submission" date="2022-12" db="EMBL/GenBank/DDBJ databases">
        <title>Draft genome assemblies for two species of Escallonia (Escalloniales).</title>
        <authorList>
            <person name="Chanderbali A."/>
            <person name="Dervinis C."/>
            <person name="Anghel I."/>
            <person name="Soltis D."/>
            <person name="Soltis P."/>
            <person name="Zapata F."/>
        </authorList>
    </citation>
    <scope>NUCLEOTIDE SEQUENCE</scope>
    <source>
        <strain evidence="1">UCBG92.1500</strain>
        <tissue evidence="1">Leaf</tissue>
    </source>
</reference>
<gene>
    <name evidence="1" type="ORF">RJ640_007788</name>
</gene>
<keyword evidence="2" id="KW-1185">Reference proteome</keyword>
<dbReference type="EMBL" id="JAVXUO010000634">
    <property type="protein sequence ID" value="KAK2990654.1"/>
    <property type="molecule type" value="Genomic_DNA"/>
</dbReference>
<organism evidence="1 2">
    <name type="scientific">Escallonia rubra</name>
    <dbReference type="NCBI Taxonomy" id="112253"/>
    <lineage>
        <taxon>Eukaryota</taxon>
        <taxon>Viridiplantae</taxon>
        <taxon>Streptophyta</taxon>
        <taxon>Embryophyta</taxon>
        <taxon>Tracheophyta</taxon>
        <taxon>Spermatophyta</taxon>
        <taxon>Magnoliopsida</taxon>
        <taxon>eudicotyledons</taxon>
        <taxon>Gunneridae</taxon>
        <taxon>Pentapetalae</taxon>
        <taxon>asterids</taxon>
        <taxon>campanulids</taxon>
        <taxon>Escalloniales</taxon>
        <taxon>Escalloniaceae</taxon>
        <taxon>Escallonia</taxon>
    </lineage>
</organism>
<sequence length="60" mass="6941">MFDVVTEACSTTSNTHIQLLIEKYNDTIMQEGERYCDADFIEDPDDRKSTIGYRIIYLAS</sequence>
<dbReference type="Proteomes" id="UP001187471">
    <property type="component" value="Unassembled WGS sequence"/>
</dbReference>
<evidence type="ECO:0000313" key="2">
    <source>
        <dbReference type="Proteomes" id="UP001187471"/>
    </source>
</evidence>